<proteinExistence type="predicted"/>
<evidence type="ECO:0000256" key="1">
    <source>
        <dbReference type="SAM" id="MobiDB-lite"/>
    </source>
</evidence>
<gene>
    <name evidence="4" type="primary">Mo05170</name>
    <name evidence="4" type="ORF">E5Q_05170</name>
</gene>
<dbReference type="Pfam" id="PF00561">
    <property type="entry name" value="Abhydrolase_1"/>
    <property type="match status" value="1"/>
</dbReference>
<feature type="region of interest" description="Disordered" evidence="1">
    <location>
        <begin position="1"/>
        <end position="77"/>
    </location>
</feature>
<keyword evidence="2" id="KW-0472">Membrane</keyword>
<evidence type="ECO:0000259" key="3">
    <source>
        <dbReference type="Pfam" id="PF00561"/>
    </source>
</evidence>
<dbReference type="FunCoup" id="G7E6M4">
    <property type="interactions" value="105"/>
</dbReference>
<dbReference type="AlphaFoldDB" id="G7E6M4"/>
<reference evidence="4 5" key="1">
    <citation type="journal article" date="2011" name="J. Gen. Appl. Microbiol.">
        <title>Draft genome sequencing of the enigmatic basidiomycete Mixia osmundae.</title>
        <authorList>
            <person name="Nishida H."/>
            <person name="Nagatsuka Y."/>
            <person name="Sugiyama J."/>
        </authorList>
    </citation>
    <scope>NUCLEOTIDE SEQUENCE [LARGE SCALE GENOMIC DNA]</scope>
    <source>
        <strain evidence="5">CBS 9802 / IAM 14324 / JCM 22182 / KY 12970</strain>
    </source>
</reference>
<name>G7E6M4_MIXOS</name>
<dbReference type="InterPro" id="IPR029058">
    <property type="entry name" value="AB_hydrolase_fold"/>
</dbReference>
<feature type="transmembrane region" description="Helical" evidence="2">
    <location>
        <begin position="194"/>
        <end position="215"/>
    </location>
</feature>
<feature type="transmembrane region" description="Helical" evidence="2">
    <location>
        <begin position="93"/>
        <end position="123"/>
    </location>
</feature>
<dbReference type="RefSeq" id="XP_014567198.1">
    <property type="nucleotide sequence ID" value="XM_014711712.1"/>
</dbReference>
<evidence type="ECO:0000313" key="4">
    <source>
        <dbReference type="EMBL" id="GAA98484.1"/>
    </source>
</evidence>
<keyword evidence="2" id="KW-0812">Transmembrane</keyword>
<dbReference type="SUPFAM" id="SSF53474">
    <property type="entry name" value="alpha/beta-Hydrolases"/>
    <property type="match status" value="1"/>
</dbReference>
<comment type="caution">
    <text evidence="4">The sequence shown here is derived from an EMBL/GenBank/DDBJ whole genome shotgun (WGS) entry which is preliminary data.</text>
</comment>
<dbReference type="InterPro" id="IPR000073">
    <property type="entry name" value="AB_hydrolase_1"/>
</dbReference>
<dbReference type="InterPro" id="IPR019431">
    <property type="entry name" value="DUF2417"/>
</dbReference>
<organism evidence="4 5">
    <name type="scientific">Mixia osmundae (strain CBS 9802 / IAM 14324 / JCM 22182 / KY 12970)</name>
    <dbReference type="NCBI Taxonomy" id="764103"/>
    <lineage>
        <taxon>Eukaryota</taxon>
        <taxon>Fungi</taxon>
        <taxon>Dikarya</taxon>
        <taxon>Basidiomycota</taxon>
        <taxon>Pucciniomycotina</taxon>
        <taxon>Mixiomycetes</taxon>
        <taxon>Mixiales</taxon>
        <taxon>Mixiaceae</taxon>
        <taxon>Mixia</taxon>
    </lineage>
</organism>
<dbReference type="HOGENOM" id="CLU_028296_1_0_1"/>
<evidence type="ECO:0000313" key="5">
    <source>
        <dbReference type="Proteomes" id="UP000009131"/>
    </source>
</evidence>
<dbReference type="Proteomes" id="UP000009131">
    <property type="component" value="Unassembled WGS sequence"/>
</dbReference>
<dbReference type="InParanoid" id="G7E6M4"/>
<dbReference type="OrthoDB" id="164921at2759"/>
<feature type="transmembrane region" description="Helical" evidence="2">
    <location>
        <begin position="130"/>
        <end position="152"/>
    </location>
</feature>
<dbReference type="EMBL" id="BABT02000153">
    <property type="protein sequence ID" value="GAA98484.1"/>
    <property type="molecule type" value="Genomic_DNA"/>
</dbReference>
<feature type="domain" description="AB hydrolase-1" evidence="3">
    <location>
        <begin position="355"/>
        <end position="483"/>
    </location>
</feature>
<dbReference type="Gene3D" id="3.40.50.1820">
    <property type="entry name" value="alpha/beta hydrolase"/>
    <property type="match status" value="1"/>
</dbReference>
<keyword evidence="5" id="KW-1185">Reference proteome</keyword>
<dbReference type="Pfam" id="PF10329">
    <property type="entry name" value="DUF2417"/>
    <property type="match status" value="1"/>
</dbReference>
<dbReference type="STRING" id="764103.G7E6M4"/>
<evidence type="ECO:0000256" key="2">
    <source>
        <dbReference type="SAM" id="Phobius"/>
    </source>
</evidence>
<feature type="compositionally biased region" description="Basic and acidic residues" evidence="1">
    <location>
        <begin position="25"/>
        <end position="38"/>
    </location>
</feature>
<sequence length="631" mass="68882">MAQAKLTDFYPSSSSNGGGSVKSARTTEDIRIPADTDRAMTVSAFPHPRSHSPHASEQTPLLAGSTPTPPPPLTAGAGFEPPKTRPYLLRLSFLFSAVITWASLAFLVLICLAITHSQFVYLLPSHRGSLFLPLWLSIFSFLSGLLSMIYYSDPLDFPAGPAKLFSLLSAILILVDVVLVGVNRQLRLEEGWLTLILLIINFVSYVHSLAATSVLPQEDAPDLPIYQRQQALAEQVGFFARAGENLKSFFSLLTITLPVFVLQLATTVALALIMLDLILRAYDSTVVHQQSTDLYKINPSSFSVNSPSTLRHHDRSDDKGIFPGDFRLHLDCRFLGTPVREPRYIKTVLFDSDKGIPASVESSWAVDAMEHLDGNGTAYRLCIYDRPGYGLSDVAPSAELAMTVRSLESALVQAGVMAEIQSAVPLGSSFVLVGAGYGALVSRVFAARNPSVVESILYLDASTELTHFSPDAQTLARTWRFFFSNILGAVVSPLGIKRWLQIIFLPGRASREGRIFGTVTSGLNAPILRAALQESAEAHRHTSRSYLELKRSRKTYPDVPAIVLTSKEKLQSKAGSAWEQSQEWLVKIIIGDSLVRWDEIKAGGSRLLSGPVGRDSAGKALKQLLARSSDN</sequence>
<accession>G7E6M4</accession>
<protein>
    <recommendedName>
        <fullName evidence="3">AB hydrolase-1 domain-containing protein</fullName>
    </recommendedName>
</protein>
<keyword evidence="2" id="KW-1133">Transmembrane helix</keyword>
<feature type="transmembrane region" description="Helical" evidence="2">
    <location>
        <begin position="249"/>
        <end position="275"/>
    </location>
</feature>
<dbReference type="OMA" id="RVCFWDR"/>
<dbReference type="eggNOG" id="ENOG502R5SW">
    <property type="taxonomic scope" value="Eukaryota"/>
</dbReference>
<reference evidence="4 5" key="2">
    <citation type="journal article" date="2012" name="Open Biol.">
        <title>Characteristics of nucleosomes and linker DNA regions on the genome of the basidiomycete Mixia osmundae revealed by mono- and dinucleosome mapping.</title>
        <authorList>
            <person name="Nishida H."/>
            <person name="Kondo S."/>
            <person name="Matsumoto T."/>
            <person name="Suzuki Y."/>
            <person name="Yoshikawa H."/>
            <person name="Taylor T.D."/>
            <person name="Sugiyama J."/>
        </authorList>
    </citation>
    <scope>NUCLEOTIDE SEQUENCE [LARGE SCALE GENOMIC DNA]</scope>
    <source>
        <strain evidence="5">CBS 9802 / IAM 14324 / JCM 22182 / KY 12970</strain>
    </source>
</reference>
<feature type="transmembrane region" description="Helical" evidence="2">
    <location>
        <begin position="164"/>
        <end position="182"/>
    </location>
</feature>